<accession>A0A7W6WIR5</accession>
<sequence length="177" mass="19492">MNARDGRWVYTAGLVLVGQKPGSAKGVMFITIEDETGWPTLSSGRHSSKTPADRSRIVDDGDQWPDPTGRGGRPSYCPAAVRLVSSDLAALANRDEQFKRTAERATSSRIAGNGRKFLTITALPRSPEPSKAFVFRGQMLECIKACGRDFADYEFELGRPGIWLKIDFEKPPSTQRS</sequence>
<reference evidence="2 3" key="1">
    <citation type="submission" date="2020-08" db="EMBL/GenBank/DDBJ databases">
        <title>Genomic Encyclopedia of Type Strains, Phase IV (KMG-V): Genome sequencing to study the core and pangenomes of soil and plant-associated prokaryotes.</title>
        <authorList>
            <person name="Whitman W."/>
        </authorList>
    </citation>
    <scope>NUCLEOTIDE SEQUENCE [LARGE SCALE GENOMIC DNA]</scope>
    <source>
        <strain evidence="2 3">SEMIA 402</strain>
    </source>
</reference>
<proteinExistence type="predicted"/>
<gene>
    <name evidence="2" type="ORF">GGE12_006881</name>
</gene>
<dbReference type="Proteomes" id="UP000533641">
    <property type="component" value="Unassembled WGS sequence"/>
</dbReference>
<evidence type="ECO:0000313" key="2">
    <source>
        <dbReference type="EMBL" id="MBB4279068.1"/>
    </source>
</evidence>
<comment type="caution">
    <text evidence="2">The sequence shown here is derived from an EMBL/GenBank/DDBJ whole genome shotgun (WGS) entry which is preliminary data.</text>
</comment>
<evidence type="ECO:0000256" key="1">
    <source>
        <dbReference type="SAM" id="MobiDB-lite"/>
    </source>
</evidence>
<protein>
    <submittedName>
        <fullName evidence="2">Uncharacterized protein</fullName>
    </submittedName>
</protein>
<dbReference type="AlphaFoldDB" id="A0A7W6WIR5"/>
<name>A0A7W6WIR5_9HYPH</name>
<dbReference type="EMBL" id="JACIGM010000023">
    <property type="protein sequence ID" value="MBB4279068.1"/>
    <property type="molecule type" value="Genomic_DNA"/>
</dbReference>
<evidence type="ECO:0000313" key="3">
    <source>
        <dbReference type="Proteomes" id="UP000533641"/>
    </source>
</evidence>
<organism evidence="2 3">
    <name type="scientific">Rhizobium mongolense</name>
    <dbReference type="NCBI Taxonomy" id="57676"/>
    <lineage>
        <taxon>Bacteria</taxon>
        <taxon>Pseudomonadati</taxon>
        <taxon>Pseudomonadota</taxon>
        <taxon>Alphaproteobacteria</taxon>
        <taxon>Hyphomicrobiales</taxon>
        <taxon>Rhizobiaceae</taxon>
        <taxon>Rhizobium/Agrobacterium group</taxon>
        <taxon>Rhizobium</taxon>
    </lineage>
</organism>
<feature type="region of interest" description="Disordered" evidence="1">
    <location>
        <begin position="39"/>
        <end position="75"/>
    </location>
</feature>